<dbReference type="AlphaFoldDB" id="A0A2S2PYE7"/>
<proteinExistence type="predicted"/>
<organism evidence="1">
    <name type="scientific">Sipha flava</name>
    <name type="common">yellow sugarcane aphid</name>
    <dbReference type="NCBI Taxonomy" id="143950"/>
    <lineage>
        <taxon>Eukaryota</taxon>
        <taxon>Metazoa</taxon>
        <taxon>Ecdysozoa</taxon>
        <taxon>Arthropoda</taxon>
        <taxon>Hexapoda</taxon>
        <taxon>Insecta</taxon>
        <taxon>Pterygota</taxon>
        <taxon>Neoptera</taxon>
        <taxon>Paraneoptera</taxon>
        <taxon>Hemiptera</taxon>
        <taxon>Sternorrhyncha</taxon>
        <taxon>Aphidomorpha</taxon>
        <taxon>Aphidoidea</taxon>
        <taxon>Aphididae</taxon>
        <taxon>Sipha</taxon>
    </lineage>
</organism>
<evidence type="ECO:0000313" key="1">
    <source>
        <dbReference type="EMBL" id="MBY70471.1"/>
    </source>
</evidence>
<name>A0A2S2PYE7_9HEMI</name>
<dbReference type="EMBL" id="GGMS01001268">
    <property type="protein sequence ID" value="MBY70471.1"/>
    <property type="molecule type" value="Transcribed_RNA"/>
</dbReference>
<protein>
    <submittedName>
        <fullName evidence="1">Uncharacterized protein</fullName>
    </submittedName>
</protein>
<sequence>MTMKILCKVIEVDGYKWSCPSFVAHVAAADAFTRNIHRRCRFGNHSNLTADAAPDWSKTGSRVEWSRKWRLRRTDIPFINSGSNDMHSYTLTGIKDRCC</sequence>
<gene>
    <name evidence="1" type="ORF">g.186165</name>
</gene>
<accession>A0A2S2PYE7</accession>
<reference evidence="1" key="1">
    <citation type="submission" date="2018-04" db="EMBL/GenBank/DDBJ databases">
        <title>Transcriptome assembly of Sipha flava.</title>
        <authorList>
            <person name="Scully E.D."/>
            <person name="Geib S.M."/>
            <person name="Palmer N.A."/>
            <person name="Koch K."/>
            <person name="Bradshaw J."/>
            <person name="Heng-Moss T."/>
            <person name="Sarath G."/>
        </authorList>
    </citation>
    <scope>NUCLEOTIDE SEQUENCE</scope>
</reference>